<keyword evidence="3" id="KW-1185">Reference proteome</keyword>
<dbReference type="EMBL" id="KV749191">
    <property type="protein sequence ID" value="OCL10678.1"/>
    <property type="molecule type" value="Genomic_DNA"/>
</dbReference>
<evidence type="ECO:0000256" key="1">
    <source>
        <dbReference type="SAM" id="Coils"/>
    </source>
</evidence>
<dbReference type="GO" id="GO:0007059">
    <property type="term" value="P:chromosome segregation"/>
    <property type="evidence" value="ECO:0007669"/>
    <property type="project" value="TreeGrafter"/>
</dbReference>
<dbReference type="InterPro" id="IPR018565">
    <property type="entry name" value="Nkp2/Cnl2"/>
</dbReference>
<dbReference type="AlphaFoldDB" id="A0A8E2F656"/>
<organism evidence="2 3">
    <name type="scientific">Glonium stellatum</name>
    <dbReference type="NCBI Taxonomy" id="574774"/>
    <lineage>
        <taxon>Eukaryota</taxon>
        <taxon>Fungi</taxon>
        <taxon>Dikarya</taxon>
        <taxon>Ascomycota</taxon>
        <taxon>Pezizomycotina</taxon>
        <taxon>Dothideomycetes</taxon>
        <taxon>Pleosporomycetidae</taxon>
        <taxon>Gloniales</taxon>
        <taxon>Gloniaceae</taxon>
        <taxon>Glonium</taxon>
    </lineage>
</organism>
<dbReference type="Pfam" id="PF09447">
    <property type="entry name" value="Cnl2_NKP2"/>
    <property type="match status" value="1"/>
</dbReference>
<reference evidence="2 3" key="1">
    <citation type="journal article" date="2016" name="Nat. Commun.">
        <title>Ectomycorrhizal ecology is imprinted in the genome of the dominant symbiotic fungus Cenococcum geophilum.</title>
        <authorList>
            <consortium name="DOE Joint Genome Institute"/>
            <person name="Peter M."/>
            <person name="Kohler A."/>
            <person name="Ohm R.A."/>
            <person name="Kuo A."/>
            <person name="Krutzmann J."/>
            <person name="Morin E."/>
            <person name="Arend M."/>
            <person name="Barry K.W."/>
            <person name="Binder M."/>
            <person name="Choi C."/>
            <person name="Clum A."/>
            <person name="Copeland A."/>
            <person name="Grisel N."/>
            <person name="Haridas S."/>
            <person name="Kipfer T."/>
            <person name="LaButti K."/>
            <person name="Lindquist E."/>
            <person name="Lipzen A."/>
            <person name="Maire R."/>
            <person name="Meier B."/>
            <person name="Mihaltcheva S."/>
            <person name="Molinier V."/>
            <person name="Murat C."/>
            <person name="Poggeler S."/>
            <person name="Quandt C.A."/>
            <person name="Sperisen C."/>
            <person name="Tritt A."/>
            <person name="Tisserant E."/>
            <person name="Crous P.W."/>
            <person name="Henrissat B."/>
            <person name="Nehls U."/>
            <person name="Egli S."/>
            <person name="Spatafora J.W."/>
            <person name="Grigoriev I.V."/>
            <person name="Martin F.M."/>
        </authorList>
    </citation>
    <scope>NUCLEOTIDE SEQUENCE [LARGE SCALE GENOMIC DNA]</scope>
    <source>
        <strain evidence="2 3">CBS 207.34</strain>
    </source>
</reference>
<evidence type="ECO:0000313" key="2">
    <source>
        <dbReference type="EMBL" id="OCL10678.1"/>
    </source>
</evidence>
<evidence type="ECO:0000313" key="3">
    <source>
        <dbReference type="Proteomes" id="UP000250140"/>
    </source>
</evidence>
<dbReference type="Proteomes" id="UP000250140">
    <property type="component" value="Unassembled WGS sequence"/>
</dbReference>
<name>A0A8E2F656_9PEZI</name>
<dbReference type="PANTHER" id="PTHR28064:SF1">
    <property type="entry name" value="INNER KINETOCHORE SUBUNIT NKP2"/>
    <property type="match status" value="1"/>
</dbReference>
<accession>A0A8E2F656</accession>
<dbReference type="OrthoDB" id="2311687at2759"/>
<dbReference type="GO" id="GO:0031511">
    <property type="term" value="C:Mis6-Sim4 complex"/>
    <property type="evidence" value="ECO:0007669"/>
    <property type="project" value="TreeGrafter"/>
</dbReference>
<dbReference type="PANTHER" id="PTHR28064">
    <property type="entry name" value="INNER KINETOCHORE SUBUNIT NKP2"/>
    <property type="match status" value="1"/>
</dbReference>
<keyword evidence="1" id="KW-0175">Coiled coil</keyword>
<gene>
    <name evidence="2" type="ORF">AOQ84DRAFT_353404</name>
</gene>
<feature type="non-terminal residue" evidence="2">
    <location>
        <position position="1"/>
    </location>
</feature>
<proteinExistence type="predicted"/>
<sequence length="196" mass="21827">MSPSESSILTNFLLPPAPLPAIISLRQFTELFPRAYQSSSHVKLLYQELQHQRIIDIDDVKRGIAAEVKRGTKQRHQISRTRRKLNQEYVAGIDRREVLMEAELFGNATNSPTPQSHTWHTVRQEMEQACTDIEAEILTMEAEAESLLAEIGTAVGDLSDLRYGRFVRAGGLDNDLGQDVIGAIKRLGLACDGATL</sequence>
<protein>
    <recommendedName>
        <fullName evidence="4">Cnl2/NKP2 family protein-domain-containing protein</fullName>
    </recommendedName>
</protein>
<evidence type="ECO:0008006" key="4">
    <source>
        <dbReference type="Google" id="ProtNLM"/>
    </source>
</evidence>
<feature type="coiled-coil region" evidence="1">
    <location>
        <begin position="123"/>
        <end position="150"/>
    </location>
</feature>